<evidence type="ECO:0000313" key="9">
    <source>
        <dbReference type="Proteomes" id="UP000264006"/>
    </source>
</evidence>
<dbReference type="Proteomes" id="UP000264006">
    <property type="component" value="Chromosome"/>
</dbReference>
<accession>A0A346Y032</accession>
<keyword evidence="1 6" id="KW-0597">Phosphoprotein</keyword>
<dbReference type="RefSeq" id="WP_114592262.1">
    <property type="nucleotide sequence ID" value="NZ_CP031165.1"/>
</dbReference>
<dbReference type="PROSITE" id="PS50110">
    <property type="entry name" value="RESPONSE_REGULATORY"/>
    <property type="match status" value="1"/>
</dbReference>
<dbReference type="KEGG" id="euz:DVS28_a3153"/>
<keyword evidence="4 8" id="KW-0238">DNA-binding</keyword>
<dbReference type="GO" id="GO:0005829">
    <property type="term" value="C:cytosol"/>
    <property type="evidence" value="ECO:0007669"/>
    <property type="project" value="TreeGrafter"/>
</dbReference>
<feature type="modified residue" description="4-aspartylphosphate" evidence="6">
    <location>
        <position position="57"/>
    </location>
</feature>
<gene>
    <name evidence="8" type="ORF">DVS28_a3153</name>
</gene>
<dbReference type="PANTHER" id="PTHR48111">
    <property type="entry name" value="REGULATOR OF RPOS"/>
    <property type="match status" value="1"/>
</dbReference>
<dbReference type="GO" id="GO:0000976">
    <property type="term" value="F:transcription cis-regulatory region binding"/>
    <property type="evidence" value="ECO:0007669"/>
    <property type="project" value="TreeGrafter"/>
</dbReference>
<dbReference type="AlphaFoldDB" id="A0A346Y032"/>
<dbReference type="PANTHER" id="PTHR48111:SF1">
    <property type="entry name" value="TWO-COMPONENT RESPONSE REGULATOR ORR33"/>
    <property type="match status" value="1"/>
</dbReference>
<name>A0A346Y032_9ACTN</name>
<evidence type="ECO:0000256" key="5">
    <source>
        <dbReference type="ARBA" id="ARBA00023163"/>
    </source>
</evidence>
<evidence type="ECO:0000313" key="8">
    <source>
        <dbReference type="EMBL" id="AXV07829.1"/>
    </source>
</evidence>
<dbReference type="GO" id="GO:0006355">
    <property type="term" value="P:regulation of DNA-templated transcription"/>
    <property type="evidence" value="ECO:0007669"/>
    <property type="project" value="TreeGrafter"/>
</dbReference>
<dbReference type="OrthoDB" id="3197131at2"/>
<evidence type="ECO:0000256" key="6">
    <source>
        <dbReference type="PROSITE-ProRule" id="PRU00169"/>
    </source>
</evidence>
<keyword evidence="5" id="KW-0804">Transcription</keyword>
<dbReference type="GO" id="GO:0000156">
    <property type="term" value="F:phosphorelay response regulator activity"/>
    <property type="evidence" value="ECO:0007669"/>
    <property type="project" value="TreeGrafter"/>
</dbReference>
<evidence type="ECO:0000256" key="4">
    <source>
        <dbReference type="ARBA" id="ARBA00023125"/>
    </source>
</evidence>
<keyword evidence="9" id="KW-1185">Reference proteome</keyword>
<evidence type="ECO:0000259" key="7">
    <source>
        <dbReference type="PROSITE" id="PS50110"/>
    </source>
</evidence>
<keyword evidence="2" id="KW-0902">Two-component regulatory system</keyword>
<proteinExistence type="predicted"/>
<organism evidence="8 9">
    <name type="scientific">Euzebya pacifica</name>
    <dbReference type="NCBI Taxonomy" id="1608957"/>
    <lineage>
        <taxon>Bacteria</taxon>
        <taxon>Bacillati</taxon>
        <taxon>Actinomycetota</taxon>
        <taxon>Nitriliruptoria</taxon>
        <taxon>Euzebyales</taxon>
    </lineage>
</organism>
<keyword evidence="3" id="KW-0805">Transcription regulation</keyword>
<dbReference type="InterPro" id="IPR039420">
    <property type="entry name" value="WalR-like"/>
</dbReference>
<protein>
    <submittedName>
        <fullName evidence="8">DNA-binding response regulator</fullName>
    </submittedName>
</protein>
<dbReference type="InterPro" id="IPR001789">
    <property type="entry name" value="Sig_transdc_resp-reg_receiver"/>
</dbReference>
<feature type="domain" description="Response regulatory" evidence="7">
    <location>
        <begin position="3"/>
        <end position="122"/>
    </location>
</feature>
<dbReference type="CDD" id="cd17574">
    <property type="entry name" value="REC_OmpR"/>
    <property type="match status" value="1"/>
</dbReference>
<dbReference type="Gene3D" id="3.40.50.2300">
    <property type="match status" value="1"/>
</dbReference>
<dbReference type="SUPFAM" id="SSF52172">
    <property type="entry name" value="CheY-like"/>
    <property type="match status" value="1"/>
</dbReference>
<dbReference type="SMART" id="SM00448">
    <property type="entry name" value="REC"/>
    <property type="match status" value="1"/>
</dbReference>
<dbReference type="InterPro" id="IPR011006">
    <property type="entry name" value="CheY-like_superfamily"/>
</dbReference>
<evidence type="ECO:0000256" key="3">
    <source>
        <dbReference type="ARBA" id="ARBA00023015"/>
    </source>
</evidence>
<reference evidence="8 9" key="1">
    <citation type="submission" date="2018-09" db="EMBL/GenBank/DDBJ databases">
        <title>Complete genome sequence of Euzebya sp. DY32-46 isolated from seawater of Pacific Ocean.</title>
        <authorList>
            <person name="Xu L."/>
            <person name="Wu Y.-H."/>
            <person name="Xu X.-W."/>
        </authorList>
    </citation>
    <scope>NUCLEOTIDE SEQUENCE [LARGE SCALE GENOMIC DNA]</scope>
    <source>
        <strain evidence="8 9">DY32-46</strain>
    </source>
</reference>
<evidence type="ECO:0000256" key="2">
    <source>
        <dbReference type="ARBA" id="ARBA00023012"/>
    </source>
</evidence>
<evidence type="ECO:0000256" key="1">
    <source>
        <dbReference type="ARBA" id="ARBA00022553"/>
    </source>
</evidence>
<dbReference type="Pfam" id="PF00072">
    <property type="entry name" value="Response_reg"/>
    <property type="match status" value="1"/>
</dbReference>
<dbReference type="GO" id="GO:0032993">
    <property type="term" value="C:protein-DNA complex"/>
    <property type="evidence" value="ECO:0007669"/>
    <property type="project" value="TreeGrafter"/>
</dbReference>
<dbReference type="EMBL" id="CP031165">
    <property type="protein sequence ID" value="AXV07829.1"/>
    <property type="molecule type" value="Genomic_DNA"/>
</dbReference>
<sequence>MVRVLVVDDDPNVRFTVRVALEGSPPSGQPMAVVEAANGVEALQATQHDTYDLVLLDIMMPGLDGFAVLHALRQHGDDPPVVMLTARGREVDIVNAFRAGADGYVTKPFDVDELAYLVADLTGREVSERRAMRVKELERAELLLQLEHGFGAEPPEASNPA</sequence>